<proteinExistence type="predicted"/>
<reference evidence="2 3" key="1">
    <citation type="journal article" date="2021" name="Elife">
        <title>Chloroplast acquisition without the gene transfer in kleptoplastic sea slugs, Plakobranchus ocellatus.</title>
        <authorList>
            <person name="Maeda T."/>
            <person name="Takahashi S."/>
            <person name="Yoshida T."/>
            <person name="Shimamura S."/>
            <person name="Takaki Y."/>
            <person name="Nagai Y."/>
            <person name="Toyoda A."/>
            <person name="Suzuki Y."/>
            <person name="Arimoto A."/>
            <person name="Ishii H."/>
            <person name="Satoh N."/>
            <person name="Nishiyama T."/>
            <person name="Hasebe M."/>
            <person name="Maruyama T."/>
            <person name="Minagawa J."/>
            <person name="Obokata J."/>
            <person name="Shigenobu S."/>
        </authorList>
    </citation>
    <scope>NUCLEOTIDE SEQUENCE [LARGE SCALE GENOMIC DNA]</scope>
</reference>
<sequence>MDLKHAPANGANHRLCECRVCRVSVTSHDFPCECRVSVTSHDFPYYDEYGEPMTPDYRYNEYGEIIPYDPYPQPPPPPKEPKYHYPDDGYDYDNDTYTFTTVESTPEPTPSPVSSDEVQEKDDSGDESMEDVDEFFWRPPPPDLPPRDEARALLKSGGEGCRCFPPRSDVGIPSMVYDQITCPHNNSVIGHMHGAVYRFNENWDSYRARIRRPMRPNRHRSRFCVVWGYPNSERYSEWPSFEGGLRGEFRRPTVTSGQQTPSQGLSTQAGGAGVGGQGGEPGSRGARSVLNADQPNPEAAKGGSKPGTTQAPRPEGAEENKEDAKRDPTPAQPVPEPLKAGTAPRLSREKENKPELSTKPENAPARTSRATIIAERLLPRIGYTPEKKTREHVSPTPQNKPAREAETPLHLPPIAASTPGSIYSRSMMSTSMEFGVRPDVNRDRNFKGKYFDPTTNRTYTYDIRPNFGQRMDQWNAVRN</sequence>
<organism evidence="2 3">
    <name type="scientific">Plakobranchus ocellatus</name>
    <dbReference type="NCBI Taxonomy" id="259542"/>
    <lineage>
        <taxon>Eukaryota</taxon>
        <taxon>Metazoa</taxon>
        <taxon>Spiralia</taxon>
        <taxon>Lophotrochozoa</taxon>
        <taxon>Mollusca</taxon>
        <taxon>Gastropoda</taxon>
        <taxon>Heterobranchia</taxon>
        <taxon>Euthyneura</taxon>
        <taxon>Panpulmonata</taxon>
        <taxon>Sacoglossa</taxon>
        <taxon>Placobranchoidea</taxon>
        <taxon>Plakobranchidae</taxon>
        <taxon>Plakobranchus</taxon>
    </lineage>
</organism>
<feature type="compositionally biased region" description="Pro residues" evidence="1">
    <location>
        <begin position="69"/>
        <end position="78"/>
    </location>
</feature>
<dbReference type="AlphaFoldDB" id="A0AAV4B9X7"/>
<evidence type="ECO:0000313" key="2">
    <source>
        <dbReference type="EMBL" id="GFO16388.1"/>
    </source>
</evidence>
<protein>
    <submittedName>
        <fullName evidence="2">NADP dehydrogenase [ubiquinone] 1 beta subcomplex subunit 5, mitochondrial</fullName>
    </submittedName>
</protein>
<dbReference type="EMBL" id="BLXT01004660">
    <property type="protein sequence ID" value="GFO16388.1"/>
    <property type="molecule type" value="Genomic_DNA"/>
</dbReference>
<feature type="compositionally biased region" description="Basic and acidic residues" evidence="1">
    <location>
        <begin position="315"/>
        <end position="328"/>
    </location>
</feature>
<feature type="compositionally biased region" description="Gly residues" evidence="1">
    <location>
        <begin position="270"/>
        <end position="282"/>
    </location>
</feature>
<feature type="region of interest" description="Disordered" evidence="1">
    <location>
        <begin position="249"/>
        <end position="368"/>
    </location>
</feature>
<gene>
    <name evidence="2" type="ORF">PoB_004289300</name>
</gene>
<dbReference type="Proteomes" id="UP000735302">
    <property type="component" value="Unassembled WGS sequence"/>
</dbReference>
<evidence type="ECO:0000313" key="3">
    <source>
        <dbReference type="Proteomes" id="UP000735302"/>
    </source>
</evidence>
<name>A0AAV4B9X7_9GAST</name>
<keyword evidence="3" id="KW-1185">Reference proteome</keyword>
<feature type="compositionally biased region" description="Polar residues" evidence="1">
    <location>
        <begin position="253"/>
        <end position="268"/>
    </location>
</feature>
<feature type="compositionally biased region" description="Low complexity" evidence="1">
    <location>
        <begin position="95"/>
        <end position="106"/>
    </location>
</feature>
<comment type="caution">
    <text evidence="2">The sequence shown here is derived from an EMBL/GenBank/DDBJ whole genome shotgun (WGS) entry which is preliminary data.</text>
</comment>
<feature type="compositionally biased region" description="Basic and acidic residues" evidence="1">
    <location>
        <begin position="346"/>
        <end position="358"/>
    </location>
</feature>
<feature type="compositionally biased region" description="Acidic residues" evidence="1">
    <location>
        <begin position="117"/>
        <end position="134"/>
    </location>
</feature>
<evidence type="ECO:0000256" key="1">
    <source>
        <dbReference type="SAM" id="MobiDB-lite"/>
    </source>
</evidence>
<feature type="region of interest" description="Disordered" evidence="1">
    <location>
        <begin position="64"/>
        <end position="143"/>
    </location>
</feature>
<accession>A0AAV4B9X7</accession>